<reference evidence="1 2" key="1">
    <citation type="journal article" date="2024" name="Commun. Biol.">
        <title>Comparative genomic analysis of thermophilic fungi reveals convergent evolutionary adaptations and gene losses.</title>
        <authorList>
            <person name="Steindorff A.S."/>
            <person name="Aguilar-Pontes M.V."/>
            <person name="Robinson A.J."/>
            <person name="Andreopoulos B."/>
            <person name="LaButti K."/>
            <person name="Kuo A."/>
            <person name="Mondo S."/>
            <person name="Riley R."/>
            <person name="Otillar R."/>
            <person name="Haridas S."/>
            <person name="Lipzen A."/>
            <person name="Grimwood J."/>
            <person name="Schmutz J."/>
            <person name="Clum A."/>
            <person name="Reid I.D."/>
            <person name="Moisan M.C."/>
            <person name="Butler G."/>
            <person name="Nguyen T.T.M."/>
            <person name="Dewar K."/>
            <person name="Conant G."/>
            <person name="Drula E."/>
            <person name="Henrissat B."/>
            <person name="Hansel C."/>
            <person name="Singer S."/>
            <person name="Hutchinson M.I."/>
            <person name="de Vries R.P."/>
            <person name="Natvig D.O."/>
            <person name="Powell A.J."/>
            <person name="Tsang A."/>
            <person name="Grigoriev I.V."/>
        </authorList>
    </citation>
    <scope>NUCLEOTIDE SEQUENCE [LARGE SCALE GENOMIC DNA]</scope>
    <source>
        <strain evidence="1 2">ATCC 22073</strain>
    </source>
</reference>
<protein>
    <submittedName>
        <fullName evidence="1">Uncharacterized protein</fullName>
    </submittedName>
</protein>
<dbReference type="EMBL" id="JAZGUE010000005">
    <property type="protein sequence ID" value="KAL2266794.1"/>
    <property type="molecule type" value="Genomic_DNA"/>
</dbReference>
<proteinExistence type="predicted"/>
<accession>A0ABR4D9T2</accession>
<name>A0ABR4D9T2_9PEZI</name>
<sequence length="69" mass="7290">MYTPKDPAGKGNCAALGVHDAGPGLWNEQHGGCRRHHFHVFGGQTLFHSGPQGHGFSASLPIPESSKLT</sequence>
<organism evidence="1 2">
    <name type="scientific">Remersonia thermophila</name>
    <dbReference type="NCBI Taxonomy" id="72144"/>
    <lineage>
        <taxon>Eukaryota</taxon>
        <taxon>Fungi</taxon>
        <taxon>Dikarya</taxon>
        <taxon>Ascomycota</taxon>
        <taxon>Pezizomycotina</taxon>
        <taxon>Sordariomycetes</taxon>
        <taxon>Sordariomycetidae</taxon>
        <taxon>Sordariales</taxon>
        <taxon>Sordariales incertae sedis</taxon>
        <taxon>Remersonia</taxon>
    </lineage>
</organism>
<gene>
    <name evidence="1" type="ORF">VTJ83DRAFT_6146</name>
</gene>
<dbReference type="Proteomes" id="UP001600064">
    <property type="component" value="Unassembled WGS sequence"/>
</dbReference>
<dbReference type="RefSeq" id="XP_070865521.1">
    <property type="nucleotide sequence ID" value="XM_071012825.1"/>
</dbReference>
<dbReference type="GeneID" id="98127469"/>
<keyword evidence="2" id="KW-1185">Reference proteome</keyword>
<evidence type="ECO:0000313" key="2">
    <source>
        <dbReference type="Proteomes" id="UP001600064"/>
    </source>
</evidence>
<evidence type="ECO:0000313" key="1">
    <source>
        <dbReference type="EMBL" id="KAL2266794.1"/>
    </source>
</evidence>
<comment type="caution">
    <text evidence="1">The sequence shown here is derived from an EMBL/GenBank/DDBJ whole genome shotgun (WGS) entry which is preliminary data.</text>
</comment>